<dbReference type="SUPFAM" id="SSF56784">
    <property type="entry name" value="HAD-like"/>
    <property type="match status" value="1"/>
</dbReference>
<evidence type="ECO:0000313" key="3">
    <source>
        <dbReference type="Proteomes" id="UP000309133"/>
    </source>
</evidence>
<protein>
    <submittedName>
        <fullName evidence="2">HAD-IB family hydrolase</fullName>
    </submittedName>
</protein>
<dbReference type="PANTHER" id="PTHR43344:SF15">
    <property type="entry name" value="PHOSPHOSERINE PHOSPHATASE SERB1"/>
    <property type="match status" value="1"/>
</dbReference>
<name>A0A4S4FLU4_9MICO</name>
<dbReference type="NCBIfam" id="TIGR01488">
    <property type="entry name" value="HAD-SF-IB"/>
    <property type="match status" value="1"/>
</dbReference>
<dbReference type="Pfam" id="PF12710">
    <property type="entry name" value="HAD"/>
    <property type="match status" value="1"/>
</dbReference>
<dbReference type="CDD" id="cd02612">
    <property type="entry name" value="HAD_PGPPase"/>
    <property type="match status" value="1"/>
</dbReference>
<keyword evidence="2" id="KW-0378">Hydrolase</keyword>
<dbReference type="PANTHER" id="PTHR43344">
    <property type="entry name" value="PHOSPHOSERINE PHOSPHATASE"/>
    <property type="match status" value="1"/>
</dbReference>
<dbReference type="EMBL" id="SSSM01000004">
    <property type="protein sequence ID" value="THG31064.1"/>
    <property type="molecule type" value="Genomic_DNA"/>
</dbReference>
<dbReference type="InterPro" id="IPR050582">
    <property type="entry name" value="HAD-like_SerB"/>
</dbReference>
<accession>A0A4S4FLU4</accession>
<dbReference type="Proteomes" id="UP000309133">
    <property type="component" value="Unassembled WGS sequence"/>
</dbReference>
<dbReference type="OrthoDB" id="25607at2"/>
<dbReference type="Gene3D" id="3.40.50.1000">
    <property type="entry name" value="HAD superfamily/HAD-like"/>
    <property type="match status" value="1"/>
</dbReference>
<dbReference type="InterPro" id="IPR036412">
    <property type="entry name" value="HAD-like_sf"/>
</dbReference>
<dbReference type="RefSeq" id="WP_136427484.1">
    <property type="nucleotide sequence ID" value="NZ_SSSM01000004.1"/>
</dbReference>
<dbReference type="InterPro" id="IPR023214">
    <property type="entry name" value="HAD_sf"/>
</dbReference>
<dbReference type="NCBIfam" id="TIGR01490">
    <property type="entry name" value="HAD-SF-IB-hyp1"/>
    <property type="match status" value="1"/>
</dbReference>
<keyword evidence="3" id="KW-1185">Reference proteome</keyword>
<evidence type="ECO:0000313" key="2">
    <source>
        <dbReference type="EMBL" id="THG31064.1"/>
    </source>
</evidence>
<dbReference type="GO" id="GO:0016787">
    <property type="term" value="F:hydrolase activity"/>
    <property type="evidence" value="ECO:0007669"/>
    <property type="project" value="UniProtKB-KW"/>
</dbReference>
<gene>
    <name evidence="2" type="ORF">E6C64_10785</name>
</gene>
<sequence length="247" mass="27045">MSTPIAAFFDVDNTLLRGASLFHLGKGARRRGIVTLPMLARFAVKAASFMLVGENRHHLEQVRIQALEVIKGQTRADLRGLAEEIYEKYLARAIWPETLGLAHDHISKGHQVWLVTSTPDFLANVIAERLGLTGAMGTPLETEDDVYTGQLSGPLMHGSGKADAVALTASHIGAPLGECWAYSDSANDIPLLTLCGNRIAVNPDRTLRRHAVASGWSIMDLTVASIREARRRVRREGRQARRTPGRP</sequence>
<dbReference type="Gene3D" id="1.20.1440.100">
    <property type="entry name" value="SG protein - dephosphorylation function"/>
    <property type="match status" value="1"/>
</dbReference>
<organism evidence="2 3">
    <name type="scientific">Naasia lichenicola</name>
    <dbReference type="NCBI Taxonomy" id="2565933"/>
    <lineage>
        <taxon>Bacteria</taxon>
        <taxon>Bacillati</taxon>
        <taxon>Actinomycetota</taxon>
        <taxon>Actinomycetes</taxon>
        <taxon>Micrococcales</taxon>
        <taxon>Microbacteriaceae</taxon>
        <taxon>Naasia</taxon>
    </lineage>
</organism>
<proteinExistence type="inferred from homology"/>
<evidence type="ECO:0000256" key="1">
    <source>
        <dbReference type="ARBA" id="ARBA00009184"/>
    </source>
</evidence>
<reference evidence="2 3" key="1">
    <citation type="submission" date="2019-04" db="EMBL/GenBank/DDBJ databases">
        <authorList>
            <person name="Jiang L."/>
        </authorList>
    </citation>
    <scope>NUCLEOTIDE SEQUENCE [LARGE SCALE GENOMIC DNA]</scope>
    <source>
        <strain evidence="2 3">YIM 131853</strain>
    </source>
</reference>
<comment type="caution">
    <text evidence="2">The sequence shown here is derived from an EMBL/GenBank/DDBJ whole genome shotgun (WGS) entry which is preliminary data.</text>
</comment>
<dbReference type="InterPro" id="IPR006385">
    <property type="entry name" value="HAD_hydro_SerB1"/>
</dbReference>
<comment type="similarity">
    <text evidence="1">Belongs to the HAD-like hydrolase superfamily. SerB family.</text>
</comment>
<dbReference type="AlphaFoldDB" id="A0A4S4FLU4"/>